<dbReference type="CDD" id="cd05233">
    <property type="entry name" value="SDR_c"/>
    <property type="match status" value="1"/>
</dbReference>
<dbReference type="InterPro" id="IPR002347">
    <property type="entry name" value="SDR_fam"/>
</dbReference>
<evidence type="ECO:0000256" key="1">
    <source>
        <dbReference type="ARBA" id="ARBA00006484"/>
    </source>
</evidence>
<gene>
    <name evidence="3" type="ORF">ATL39_2495</name>
</gene>
<dbReference type="NCBIfam" id="NF004203">
    <property type="entry name" value="PRK05653.2-4"/>
    <property type="match status" value="1"/>
</dbReference>
<proteinExistence type="inferred from homology"/>
<evidence type="ECO:0000256" key="2">
    <source>
        <dbReference type="ARBA" id="ARBA00023002"/>
    </source>
</evidence>
<evidence type="ECO:0000313" key="4">
    <source>
        <dbReference type="Proteomes" id="UP000285120"/>
    </source>
</evidence>
<dbReference type="OrthoDB" id="9803333at2"/>
<protein>
    <submittedName>
        <fullName evidence="3">NAD(P)-dependent dehydrogenase (Short-subunit alcohol dehydrogenase family)</fullName>
    </submittedName>
</protein>
<sequence>MGLVSNKIAVVTGAASGIGQASAIKLAQEGANVALIDLQDTSETKRLIEKEGASALCFETDVSDPEQMQKSFSATAKEWGRIDIVLANAGMNGTVAPIEDMEPHKWDKTIETNLRSTFLSVKYAIPHMKEQGGSIIITSSVNGNRTFSNMGMTAYSSSKAGQMAFGKMAALELAGYKIRVNIMCPGYVETNIFDRTYTEGVEKIELPVKVEMDESADTLLNQPAKAEKAADLVVFLASEKSSHISGSEIYLDGAQSLM</sequence>
<dbReference type="Pfam" id="PF13561">
    <property type="entry name" value="adh_short_C2"/>
    <property type="match status" value="1"/>
</dbReference>
<dbReference type="AlphaFoldDB" id="A0A419UZI7"/>
<dbReference type="Gene3D" id="3.40.50.720">
    <property type="entry name" value="NAD(P)-binding Rossmann-like Domain"/>
    <property type="match status" value="1"/>
</dbReference>
<name>A0A419UZI7_9BACL</name>
<dbReference type="PANTHER" id="PTHR42760:SF133">
    <property type="entry name" value="3-OXOACYL-[ACYL-CARRIER-PROTEIN] REDUCTASE"/>
    <property type="match status" value="1"/>
</dbReference>
<dbReference type="Proteomes" id="UP000285120">
    <property type="component" value="Unassembled WGS sequence"/>
</dbReference>
<dbReference type="PRINTS" id="PR00080">
    <property type="entry name" value="SDRFAMILY"/>
</dbReference>
<comment type="caution">
    <text evidence="3">The sequence shown here is derived from an EMBL/GenBank/DDBJ whole genome shotgun (WGS) entry which is preliminary data.</text>
</comment>
<dbReference type="RefSeq" id="WP_120193664.1">
    <property type="nucleotide sequence ID" value="NZ_RAPK01000010.1"/>
</dbReference>
<dbReference type="EMBL" id="RAPK01000010">
    <property type="protein sequence ID" value="RKD71105.1"/>
    <property type="molecule type" value="Genomic_DNA"/>
</dbReference>
<organism evidence="3 4">
    <name type="scientific">Sinobaca qinghaiensis</name>
    <dbReference type="NCBI Taxonomy" id="342944"/>
    <lineage>
        <taxon>Bacteria</taxon>
        <taxon>Bacillati</taxon>
        <taxon>Bacillota</taxon>
        <taxon>Bacilli</taxon>
        <taxon>Bacillales</taxon>
        <taxon>Sporolactobacillaceae</taxon>
        <taxon>Sinobaca</taxon>
    </lineage>
</organism>
<accession>A0A419UZI7</accession>
<dbReference type="SUPFAM" id="SSF51735">
    <property type="entry name" value="NAD(P)-binding Rossmann-fold domains"/>
    <property type="match status" value="1"/>
</dbReference>
<evidence type="ECO:0000313" key="3">
    <source>
        <dbReference type="EMBL" id="RKD71105.1"/>
    </source>
</evidence>
<dbReference type="GO" id="GO:0016616">
    <property type="term" value="F:oxidoreductase activity, acting on the CH-OH group of donors, NAD or NADP as acceptor"/>
    <property type="evidence" value="ECO:0007669"/>
    <property type="project" value="TreeGrafter"/>
</dbReference>
<dbReference type="PRINTS" id="PR00081">
    <property type="entry name" value="GDHRDH"/>
</dbReference>
<dbReference type="InterPro" id="IPR036291">
    <property type="entry name" value="NAD(P)-bd_dom_sf"/>
</dbReference>
<dbReference type="GO" id="GO:0008206">
    <property type="term" value="P:bile acid metabolic process"/>
    <property type="evidence" value="ECO:0007669"/>
    <property type="project" value="UniProtKB-ARBA"/>
</dbReference>
<comment type="similarity">
    <text evidence="1">Belongs to the short-chain dehydrogenases/reductases (SDR) family.</text>
</comment>
<keyword evidence="4" id="KW-1185">Reference proteome</keyword>
<keyword evidence="2" id="KW-0560">Oxidoreductase</keyword>
<reference evidence="3 4" key="1">
    <citation type="submission" date="2018-09" db="EMBL/GenBank/DDBJ databases">
        <title>Genomic Encyclopedia of Archaeal and Bacterial Type Strains, Phase II (KMG-II): from individual species to whole genera.</title>
        <authorList>
            <person name="Goeker M."/>
        </authorList>
    </citation>
    <scope>NUCLEOTIDE SEQUENCE [LARGE SCALE GENOMIC DNA]</scope>
    <source>
        <strain evidence="3 4">DSM 17008</strain>
    </source>
</reference>
<dbReference type="FunFam" id="3.40.50.720:FF:000084">
    <property type="entry name" value="Short-chain dehydrogenase reductase"/>
    <property type="match status" value="1"/>
</dbReference>
<dbReference type="PANTHER" id="PTHR42760">
    <property type="entry name" value="SHORT-CHAIN DEHYDROGENASES/REDUCTASES FAMILY MEMBER"/>
    <property type="match status" value="1"/>
</dbReference>